<accession>A0A9W6Z9B3</accession>
<evidence type="ECO:0000313" key="1">
    <source>
        <dbReference type="EMBL" id="GMH48071.1"/>
    </source>
</evidence>
<sequence length="317" mass="32855">MTMTLVSSSLLNLYNNEVTGALGWFVDGGYDTISASNFQELYTESLPLLLPLLVRSIIPEVLNGDGGGNRGNGGGGDLTKVVIKATGPGASSLCLSLLSLPTRGGGGGSGEGEVEGNKVRLPGGCYLDSVHVTDSAVLGVLPVVNVLSGGNFKESSTEVIITAFKGEGGRDVISLDKSIADGMKLTVLKGGRQQGKKEITFVLGEVGGGGAVDCTFVIPMEMVGYRDAAELTLHPVSCGGCYYELKLGKKPVQMSLESLQVELGEEEGAGGAEENYYVVTSFISPKPEFTAGKILKVIQARVENGPTPEGVGDCVVM</sequence>
<dbReference type="AlphaFoldDB" id="A0A9W6Z9B3"/>
<gene>
    <name evidence="1" type="ORF">TrVE_jg9899</name>
</gene>
<organism evidence="1 2">
    <name type="scientific">Triparma verrucosa</name>
    <dbReference type="NCBI Taxonomy" id="1606542"/>
    <lineage>
        <taxon>Eukaryota</taxon>
        <taxon>Sar</taxon>
        <taxon>Stramenopiles</taxon>
        <taxon>Ochrophyta</taxon>
        <taxon>Bolidophyceae</taxon>
        <taxon>Parmales</taxon>
        <taxon>Triparmaceae</taxon>
        <taxon>Triparma</taxon>
    </lineage>
</organism>
<comment type="caution">
    <text evidence="1">The sequence shown here is derived from an EMBL/GenBank/DDBJ whole genome shotgun (WGS) entry which is preliminary data.</text>
</comment>
<evidence type="ECO:0000313" key="2">
    <source>
        <dbReference type="Proteomes" id="UP001165160"/>
    </source>
</evidence>
<name>A0A9W6Z9B3_9STRA</name>
<reference evidence="2" key="1">
    <citation type="journal article" date="2023" name="Commun. Biol.">
        <title>Genome analysis of Parmales, the sister group of diatoms, reveals the evolutionary specialization of diatoms from phago-mixotrophs to photoautotrophs.</title>
        <authorList>
            <person name="Ban H."/>
            <person name="Sato S."/>
            <person name="Yoshikawa S."/>
            <person name="Yamada K."/>
            <person name="Nakamura Y."/>
            <person name="Ichinomiya M."/>
            <person name="Sato N."/>
            <person name="Blanc-Mathieu R."/>
            <person name="Endo H."/>
            <person name="Kuwata A."/>
            <person name="Ogata H."/>
        </authorList>
    </citation>
    <scope>NUCLEOTIDE SEQUENCE [LARGE SCALE GENOMIC DNA]</scope>
    <source>
        <strain evidence="2">NIES 3699</strain>
    </source>
</reference>
<keyword evidence="2" id="KW-1185">Reference proteome</keyword>
<dbReference type="EMBL" id="BRXX01000579">
    <property type="protein sequence ID" value="GMH48071.1"/>
    <property type="molecule type" value="Genomic_DNA"/>
</dbReference>
<proteinExistence type="predicted"/>
<protein>
    <submittedName>
        <fullName evidence="1">Uncharacterized protein</fullName>
    </submittedName>
</protein>
<dbReference type="Proteomes" id="UP001165160">
    <property type="component" value="Unassembled WGS sequence"/>
</dbReference>